<keyword evidence="7 8" id="KW-0464">Manganese</keyword>
<evidence type="ECO:0000313" key="10">
    <source>
        <dbReference type="Proteomes" id="UP000623172"/>
    </source>
</evidence>
<dbReference type="HAMAP" id="MF_01521">
    <property type="entry name" value="MntP_pump"/>
    <property type="match status" value="1"/>
</dbReference>
<comment type="function">
    <text evidence="8">Probably functions as a manganese efflux pump.</text>
</comment>
<evidence type="ECO:0000256" key="1">
    <source>
        <dbReference type="ARBA" id="ARBA00022448"/>
    </source>
</evidence>
<evidence type="ECO:0000256" key="5">
    <source>
        <dbReference type="ARBA" id="ARBA00023065"/>
    </source>
</evidence>
<feature type="transmembrane region" description="Helical" evidence="8">
    <location>
        <begin position="110"/>
        <end position="130"/>
    </location>
</feature>
<dbReference type="RefSeq" id="WP_249314515.1">
    <property type="nucleotide sequence ID" value="NZ_JACRSR010000001.1"/>
</dbReference>
<keyword evidence="5 8" id="KW-0406">Ion transport</keyword>
<evidence type="ECO:0000256" key="2">
    <source>
        <dbReference type="ARBA" id="ARBA00022475"/>
    </source>
</evidence>
<keyword evidence="2 8" id="KW-1003">Cell membrane</keyword>
<evidence type="ECO:0000256" key="6">
    <source>
        <dbReference type="ARBA" id="ARBA00023136"/>
    </source>
</evidence>
<reference evidence="9" key="1">
    <citation type="submission" date="2020-08" db="EMBL/GenBank/DDBJ databases">
        <title>Genome public.</title>
        <authorList>
            <person name="Liu C."/>
            <person name="Sun Q."/>
        </authorList>
    </citation>
    <scope>NUCLEOTIDE SEQUENCE</scope>
    <source>
        <strain evidence="9">NSJ-53</strain>
    </source>
</reference>
<dbReference type="InterPro" id="IPR003810">
    <property type="entry name" value="Mntp/YtaF"/>
</dbReference>
<organism evidence="9 10">
    <name type="scientific">Gehongia tenuis</name>
    <dbReference type="NCBI Taxonomy" id="2763655"/>
    <lineage>
        <taxon>Bacteria</taxon>
        <taxon>Bacillati</taxon>
        <taxon>Bacillota</taxon>
        <taxon>Clostridia</taxon>
        <taxon>Christensenellales</taxon>
        <taxon>Christensenellaceae</taxon>
        <taxon>Gehongia</taxon>
    </lineage>
</organism>
<accession>A0A926HPT8</accession>
<evidence type="ECO:0000256" key="4">
    <source>
        <dbReference type="ARBA" id="ARBA00022989"/>
    </source>
</evidence>
<dbReference type="GO" id="GO:0005384">
    <property type="term" value="F:manganese ion transmembrane transporter activity"/>
    <property type="evidence" value="ECO:0007669"/>
    <property type="project" value="UniProtKB-UniRule"/>
</dbReference>
<comment type="subcellular location">
    <subcellularLocation>
        <location evidence="8">Cell membrane</location>
        <topology evidence="8">Multi-pass membrane protein</topology>
    </subcellularLocation>
</comment>
<keyword evidence="6 8" id="KW-0472">Membrane</keyword>
<protein>
    <recommendedName>
        <fullName evidence="8">Putative manganese efflux pump MntP</fullName>
    </recommendedName>
</protein>
<comment type="similarity">
    <text evidence="8">Belongs to the MntP (TC 9.B.29) family.</text>
</comment>
<comment type="caution">
    <text evidence="9">The sequence shown here is derived from an EMBL/GenBank/DDBJ whole genome shotgun (WGS) entry which is preliminary data.</text>
</comment>
<feature type="transmembrane region" description="Helical" evidence="8">
    <location>
        <begin position="136"/>
        <end position="156"/>
    </location>
</feature>
<evidence type="ECO:0000256" key="3">
    <source>
        <dbReference type="ARBA" id="ARBA00022692"/>
    </source>
</evidence>
<evidence type="ECO:0000256" key="8">
    <source>
        <dbReference type="HAMAP-Rule" id="MF_01521"/>
    </source>
</evidence>
<keyword evidence="1 8" id="KW-0813">Transport</keyword>
<keyword evidence="4 8" id="KW-1133">Transmembrane helix</keyword>
<proteinExistence type="inferred from homology"/>
<evidence type="ECO:0000256" key="7">
    <source>
        <dbReference type="ARBA" id="ARBA00023211"/>
    </source>
</evidence>
<dbReference type="PANTHER" id="PTHR35529:SF1">
    <property type="entry name" value="MANGANESE EFFLUX PUMP MNTP-RELATED"/>
    <property type="match status" value="1"/>
</dbReference>
<sequence length="192" mass="20230">MSILEILLIAVGLAMDAFAVSICNGITVRDFGKREALLQGAYFGLFQFAMTAIGYFAGRSVSVYIENIDHWVAFGLLVVIGGHMIYESLTHKEEGCTKGDAKTLMSPKRMTLMAVATSIDALAVGVSLAILSVNIWLSAAVIGVVAFAFGFGGGFLGRKVGSLIQKWAEVAGGGILVLTGVKILVEHLFLGG</sequence>
<keyword evidence="3 8" id="KW-0812">Transmembrane</keyword>
<dbReference type="EMBL" id="JACRSR010000001">
    <property type="protein sequence ID" value="MBC8530541.1"/>
    <property type="molecule type" value="Genomic_DNA"/>
</dbReference>
<name>A0A926HPT8_9FIRM</name>
<feature type="transmembrane region" description="Helical" evidence="8">
    <location>
        <begin position="70"/>
        <end position="89"/>
    </location>
</feature>
<evidence type="ECO:0000313" key="9">
    <source>
        <dbReference type="EMBL" id="MBC8530541.1"/>
    </source>
</evidence>
<dbReference type="PANTHER" id="PTHR35529">
    <property type="entry name" value="MANGANESE EFFLUX PUMP MNTP-RELATED"/>
    <property type="match status" value="1"/>
</dbReference>
<feature type="transmembrane region" description="Helical" evidence="8">
    <location>
        <begin position="168"/>
        <end position="190"/>
    </location>
</feature>
<dbReference type="InterPro" id="IPR022929">
    <property type="entry name" value="Put_MntP"/>
</dbReference>
<dbReference type="Proteomes" id="UP000623172">
    <property type="component" value="Unassembled WGS sequence"/>
</dbReference>
<dbReference type="GO" id="GO:0005886">
    <property type="term" value="C:plasma membrane"/>
    <property type="evidence" value="ECO:0007669"/>
    <property type="project" value="UniProtKB-SubCell"/>
</dbReference>
<dbReference type="AlphaFoldDB" id="A0A926HPT8"/>
<keyword evidence="10" id="KW-1185">Reference proteome</keyword>
<gene>
    <name evidence="8" type="primary">mntP</name>
    <name evidence="9" type="ORF">H8696_01595</name>
</gene>
<feature type="transmembrane region" description="Helical" evidence="8">
    <location>
        <begin position="40"/>
        <end position="58"/>
    </location>
</feature>
<feature type="transmembrane region" description="Helical" evidence="8">
    <location>
        <begin position="6"/>
        <end position="28"/>
    </location>
</feature>
<dbReference type="Pfam" id="PF02659">
    <property type="entry name" value="Mntp"/>
    <property type="match status" value="1"/>
</dbReference>